<dbReference type="AlphaFoldDB" id="A0AAV1C241"/>
<dbReference type="SUPFAM" id="SSF103473">
    <property type="entry name" value="MFS general substrate transporter"/>
    <property type="match status" value="1"/>
</dbReference>
<evidence type="ECO:0000256" key="5">
    <source>
        <dbReference type="ARBA" id="ARBA00022989"/>
    </source>
</evidence>
<comment type="similarity">
    <text evidence="2">Belongs to the major facilitator superfamily. Sugar transporter (TC 2.A.1.1) family.</text>
</comment>
<keyword evidence="3" id="KW-0762">Sugar transport</keyword>
<sequence length="124" mass="13483">MESVSYACETFVAAGLSSGKNGTVPLARIQVLGKRSVSRTFLGCFLAGASFFLECQKWTPVFAVAGIRIYISAYSIGMGPNPWVIMSEIFPINIKGVAGSLVVLVNWILKSLPMMLLEYIRDSL</sequence>
<dbReference type="PANTHER" id="PTHR48021">
    <property type="match status" value="1"/>
</dbReference>
<proteinExistence type="inferred from homology"/>
<evidence type="ECO:0000256" key="6">
    <source>
        <dbReference type="ARBA" id="ARBA00023136"/>
    </source>
</evidence>
<keyword evidence="6" id="KW-0472">Membrane</keyword>
<dbReference type="Gene3D" id="1.20.1250.20">
    <property type="entry name" value="MFS general substrate transporter like domains"/>
    <property type="match status" value="1"/>
</dbReference>
<dbReference type="Proteomes" id="UP001161247">
    <property type="component" value="Chromosome 1"/>
</dbReference>
<dbReference type="InterPro" id="IPR003663">
    <property type="entry name" value="Sugar/inositol_transpt"/>
</dbReference>
<keyword evidence="5" id="KW-1133">Transmembrane helix</keyword>
<evidence type="ECO:0000256" key="4">
    <source>
        <dbReference type="ARBA" id="ARBA00022692"/>
    </source>
</evidence>
<protein>
    <submittedName>
        <fullName evidence="8">OLC1v1024172C1</fullName>
    </submittedName>
</protein>
<comment type="subcellular location">
    <subcellularLocation>
        <location evidence="1">Membrane</location>
        <topology evidence="1">Multi-pass membrane protein</topology>
    </subcellularLocation>
</comment>
<keyword evidence="4" id="KW-0812">Transmembrane</keyword>
<dbReference type="GO" id="GO:0022857">
    <property type="term" value="F:transmembrane transporter activity"/>
    <property type="evidence" value="ECO:0007669"/>
    <property type="project" value="InterPro"/>
</dbReference>
<evidence type="ECO:0000313" key="9">
    <source>
        <dbReference type="Proteomes" id="UP001161247"/>
    </source>
</evidence>
<evidence type="ECO:0000256" key="2">
    <source>
        <dbReference type="ARBA" id="ARBA00010992"/>
    </source>
</evidence>
<evidence type="ECO:0000256" key="1">
    <source>
        <dbReference type="ARBA" id="ARBA00004141"/>
    </source>
</evidence>
<dbReference type="Pfam" id="PF00083">
    <property type="entry name" value="Sugar_tr"/>
    <property type="match status" value="1"/>
</dbReference>
<dbReference type="GO" id="GO:0016020">
    <property type="term" value="C:membrane"/>
    <property type="evidence" value="ECO:0007669"/>
    <property type="project" value="UniProtKB-SubCell"/>
</dbReference>
<keyword evidence="3" id="KW-0813">Transport</keyword>
<gene>
    <name evidence="8" type="ORF">OLC1_LOCUS1906</name>
</gene>
<name>A0AAV1C241_OLDCO</name>
<dbReference type="EMBL" id="OX459118">
    <property type="protein sequence ID" value="CAI9089581.1"/>
    <property type="molecule type" value="Genomic_DNA"/>
</dbReference>
<evidence type="ECO:0000256" key="7">
    <source>
        <dbReference type="ARBA" id="ARBA00044504"/>
    </source>
</evidence>
<reference evidence="8" key="1">
    <citation type="submission" date="2023-03" db="EMBL/GenBank/DDBJ databases">
        <authorList>
            <person name="Julca I."/>
        </authorList>
    </citation>
    <scope>NUCLEOTIDE SEQUENCE</scope>
</reference>
<keyword evidence="9" id="KW-1185">Reference proteome</keyword>
<dbReference type="PRINTS" id="PR00171">
    <property type="entry name" value="SUGRTRNSPORT"/>
</dbReference>
<evidence type="ECO:0000313" key="8">
    <source>
        <dbReference type="EMBL" id="CAI9089581.1"/>
    </source>
</evidence>
<dbReference type="InterPro" id="IPR005828">
    <property type="entry name" value="MFS_sugar_transport-like"/>
</dbReference>
<organism evidence="8 9">
    <name type="scientific">Oldenlandia corymbosa var. corymbosa</name>
    <dbReference type="NCBI Taxonomy" id="529605"/>
    <lineage>
        <taxon>Eukaryota</taxon>
        <taxon>Viridiplantae</taxon>
        <taxon>Streptophyta</taxon>
        <taxon>Embryophyta</taxon>
        <taxon>Tracheophyta</taxon>
        <taxon>Spermatophyta</taxon>
        <taxon>Magnoliopsida</taxon>
        <taxon>eudicotyledons</taxon>
        <taxon>Gunneridae</taxon>
        <taxon>Pentapetalae</taxon>
        <taxon>asterids</taxon>
        <taxon>lamiids</taxon>
        <taxon>Gentianales</taxon>
        <taxon>Rubiaceae</taxon>
        <taxon>Rubioideae</taxon>
        <taxon>Spermacoceae</taxon>
        <taxon>Hedyotis-Oldenlandia complex</taxon>
        <taxon>Oldenlandia</taxon>
    </lineage>
</organism>
<dbReference type="InterPro" id="IPR050549">
    <property type="entry name" value="MFS_Trehalose_Transporter"/>
</dbReference>
<comment type="similarity">
    <text evidence="7">Belongs to the major facilitator superfamily. Phosphate:H(+) symporter (TC 2.A.1.9) family.</text>
</comment>
<accession>A0AAV1C241</accession>
<dbReference type="InterPro" id="IPR036259">
    <property type="entry name" value="MFS_trans_sf"/>
</dbReference>
<dbReference type="PANTHER" id="PTHR48021:SF37">
    <property type="entry name" value="SUGAR TRANSPORTER ERD6-LIKE 16"/>
    <property type="match status" value="1"/>
</dbReference>
<evidence type="ECO:0000256" key="3">
    <source>
        <dbReference type="ARBA" id="ARBA00022597"/>
    </source>
</evidence>